<dbReference type="RefSeq" id="WP_183617164.1">
    <property type="nucleotide sequence ID" value="NZ_JACIDY010000005.1"/>
</dbReference>
<sequence length="376" mass="41085">MAFLVGSNGIHKKGTIVDGIQYLRGLSAVIVVISHCNGIIGKPEYYSRMVMPDWHVASLFAVAAFFSISGFIILIAAMDEHLVPKAPVGEFLRRRFVRIVPFLWLCTIGYNALSWAGTSRLEWDLALRTLIVWPIGELKPNVAWSLRHELLFYGVFAWALLGSRRRPAILIAWFVASAAFYFLSYDLGWAADVTQQPWFEVLKVVMGGDHGANFQFAIGMTVAWLFLTRPHLLPIGQVPAVTMIGLMAASCLIVTLLPEQYGLGISALWTALSAPILLCAVCARPACGWLGKAGLVLGNASFAIYLVHNPIVLVLLAIAAKVHLPLGSPLALAAFLIACVVLAVTGGIVVHYLVETPLIRIVNQWSRGQRPIPVLR</sequence>
<evidence type="ECO:0000259" key="2">
    <source>
        <dbReference type="Pfam" id="PF01757"/>
    </source>
</evidence>
<dbReference type="Pfam" id="PF01757">
    <property type="entry name" value="Acyl_transf_3"/>
    <property type="match status" value="1"/>
</dbReference>
<keyword evidence="1" id="KW-0812">Transmembrane</keyword>
<evidence type="ECO:0000256" key="1">
    <source>
        <dbReference type="SAM" id="Phobius"/>
    </source>
</evidence>
<name>A0A7W6C149_9SPHN</name>
<keyword evidence="4" id="KW-1185">Reference proteome</keyword>
<feature type="transmembrane region" description="Helical" evidence="1">
    <location>
        <begin position="240"/>
        <end position="257"/>
    </location>
</feature>
<feature type="transmembrane region" description="Helical" evidence="1">
    <location>
        <begin position="142"/>
        <end position="161"/>
    </location>
</feature>
<keyword evidence="1" id="KW-1133">Transmembrane helix</keyword>
<proteinExistence type="predicted"/>
<feature type="transmembrane region" description="Helical" evidence="1">
    <location>
        <begin position="263"/>
        <end position="283"/>
    </location>
</feature>
<dbReference type="InterPro" id="IPR050879">
    <property type="entry name" value="Acyltransferase_3"/>
</dbReference>
<dbReference type="GO" id="GO:0000271">
    <property type="term" value="P:polysaccharide biosynthetic process"/>
    <property type="evidence" value="ECO:0007669"/>
    <property type="project" value="TreeGrafter"/>
</dbReference>
<feature type="transmembrane region" description="Helical" evidence="1">
    <location>
        <begin position="168"/>
        <end position="191"/>
    </location>
</feature>
<comment type="caution">
    <text evidence="3">The sequence shown here is derived from an EMBL/GenBank/DDBJ whole genome shotgun (WGS) entry which is preliminary data.</text>
</comment>
<feature type="domain" description="Acyltransferase 3" evidence="2">
    <location>
        <begin position="18"/>
        <end position="344"/>
    </location>
</feature>
<feature type="transmembrane region" description="Helical" evidence="1">
    <location>
        <begin position="295"/>
        <end position="318"/>
    </location>
</feature>
<reference evidence="3 4" key="1">
    <citation type="submission" date="2020-08" db="EMBL/GenBank/DDBJ databases">
        <title>Genomic Encyclopedia of Type Strains, Phase IV (KMG-IV): sequencing the most valuable type-strain genomes for metagenomic binning, comparative biology and taxonomic classification.</title>
        <authorList>
            <person name="Goeker M."/>
        </authorList>
    </citation>
    <scope>NUCLEOTIDE SEQUENCE [LARGE SCALE GENOMIC DNA]</scope>
    <source>
        <strain evidence="3 4">DSM 27568</strain>
    </source>
</reference>
<dbReference type="PANTHER" id="PTHR23028:SF131">
    <property type="entry name" value="BLR2367 PROTEIN"/>
    <property type="match status" value="1"/>
</dbReference>
<protein>
    <submittedName>
        <fullName evidence="3">Peptidoglycan/LPS O-acetylase OafA/YrhL</fullName>
    </submittedName>
</protein>
<keyword evidence="1" id="KW-0472">Membrane</keyword>
<dbReference type="PANTHER" id="PTHR23028">
    <property type="entry name" value="ACETYLTRANSFERASE"/>
    <property type="match status" value="1"/>
</dbReference>
<feature type="transmembrane region" description="Helical" evidence="1">
    <location>
        <begin position="330"/>
        <end position="354"/>
    </location>
</feature>
<dbReference type="GO" id="GO:0016747">
    <property type="term" value="F:acyltransferase activity, transferring groups other than amino-acyl groups"/>
    <property type="evidence" value="ECO:0007669"/>
    <property type="project" value="InterPro"/>
</dbReference>
<feature type="transmembrane region" description="Helical" evidence="1">
    <location>
        <begin position="99"/>
        <end position="117"/>
    </location>
</feature>
<organism evidence="3 4">
    <name type="scientific">Novosphingobium fluoreni</name>
    <dbReference type="NCBI Taxonomy" id="1391222"/>
    <lineage>
        <taxon>Bacteria</taxon>
        <taxon>Pseudomonadati</taxon>
        <taxon>Pseudomonadota</taxon>
        <taxon>Alphaproteobacteria</taxon>
        <taxon>Sphingomonadales</taxon>
        <taxon>Sphingomonadaceae</taxon>
        <taxon>Novosphingobium</taxon>
    </lineage>
</organism>
<feature type="transmembrane region" description="Helical" evidence="1">
    <location>
        <begin position="54"/>
        <end position="78"/>
    </location>
</feature>
<dbReference type="Proteomes" id="UP000561459">
    <property type="component" value="Unassembled WGS sequence"/>
</dbReference>
<evidence type="ECO:0000313" key="3">
    <source>
        <dbReference type="EMBL" id="MBB3940552.1"/>
    </source>
</evidence>
<accession>A0A7W6C149</accession>
<feature type="transmembrane region" description="Helical" evidence="1">
    <location>
        <begin position="211"/>
        <end position="228"/>
    </location>
</feature>
<dbReference type="EMBL" id="JACIDY010000005">
    <property type="protein sequence ID" value="MBB3940552.1"/>
    <property type="molecule type" value="Genomic_DNA"/>
</dbReference>
<dbReference type="AlphaFoldDB" id="A0A7W6C149"/>
<dbReference type="InterPro" id="IPR002656">
    <property type="entry name" value="Acyl_transf_3_dom"/>
</dbReference>
<evidence type="ECO:0000313" key="4">
    <source>
        <dbReference type="Proteomes" id="UP000561459"/>
    </source>
</evidence>
<dbReference type="GO" id="GO:0016020">
    <property type="term" value="C:membrane"/>
    <property type="evidence" value="ECO:0007669"/>
    <property type="project" value="TreeGrafter"/>
</dbReference>
<gene>
    <name evidence="3" type="ORF">GGR39_002209</name>
</gene>